<reference evidence="3" key="1">
    <citation type="journal article" date="2019" name="Int. J. Syst. Evol. Microbiol.">
        <title>The Global Catalogue of Microorganisms (GCM) 10K type strain sequencing project: providing services to taxonomists for standard genome sequencing and annotation.</title>
        <authorList>
            <consortium name="The Broad Institute Genomics Platform"/>
            <consortium name="The Broad Institute Genome Sequencing Center for Infectious Disease"/>
            <person name="Wu L."/>
            <person name="Ma J."/>
        </authorList>
    </citation>
    <scope>NUCLEOTIDE SEQUENCE [LARGE SCALE GENOMIC DNA]</scope>
    <source>
        <strain evidence="3">JCM 16001</strain>
    </source>
</reference>
<sequence>MDLLRGNEKRQRKKLPLASTRSSKATCSKSDPLVEIASRYWQASPQVRTHANQLSTLPIPTPADPDPEPSRPQQVEPRPWALSRRLTPETRAAIVAAYQAGARQQDLATHHNLSLSSIKRLLRMEMSES</sequence>
<dbReference type="EMBL" id="BAAAQF010000002">
    <property type="protein sequence ID" value="GAA1663045.1"/>
    <property type="molecule type" value="Genomic_DNA"/>
</dbReference>
<gene>
    <name evidence="2" type="ORF">GCM10009830_05490</name>
</gene>
<organism evidence="2 3">
    <name type="scientific">Glycomyces endophyticus</name>
    <dbReference type="NCBI Taxonomy" id="480996"/>
    <lineage>
        <taxon>Bacteria</taxon>
        <taxon>Bacillati</taxon>
        <taxon>Actinomycetota</taxon>
        <taxon>Actinomycetes</taxon>
        <taxon>Glycomycetales</taxon>
        <taxon>Glycomycetaceae</taxon>
        <taxon>Glycomyces</taxon>
    </lineage>
</organism>
<protein>
    <submittedName>
        <fullName evidence="2">Uncharacterized protein</fullName>
    </submittedName>
</protein>
<evidence type="ECO:0000313" key="2">
    <source>
        <dbReference type="EMBL" id="GAA1663045.1"/>
    </source>
</evidence>
<comment type="caution">
    <text evidence="2">The sequence shown here is derived from an EMBL/GenBank/DDBJ whole genome shotgun (WGS) entry which is preliminary data.</text>
</comment>
<feature type="compositionally biased region" description="Polar residues" evidence="1">
    <location>
        <begin position="19"/>
        <end position="29"/>
    </location>
</feature>
<feature type="compositionally biased region" description="Polar residues" evidence="1">
    <location>
        <begin position="46"/>
        <end position="56"/>
    </location>
</feature>
<feature type="region of interest" description="Disordered" evidence="1">
    <location>
        <begin position="46"/>
        <end position="84"/>
    </location>
</feature>
<accession>A0ABP4S1D4</accession>
<keyword evidence="3" id="KW-1185">Reference proteome</keyword>
<evidence type="ECO:0000256" key="1">
    <source>
        <dbReference type="SAM" id="MobiDB-lite"/>
    </source>
</evidence>
<name>A0ABP4S1D4_9ACTN</name>
<proteinExistence type="predicted"/>
<evidence type="ECO:0000313" key="3">
    <source>
        <dbReference type="Proteomes" id="UP001499851"/>
    </source>
</evidence>
<feature type="region of interest" description="Disordered" evidence="1">
    <location>
        <begin position="1"/>
        <end position="29"/>
    </location>
</feature>
<dbReference type="Proteomes" id="UP001499851">
    <property type="component" value="Unassembled WGS sequence"/>
</dbReference>